<feature type="compositionally biased region" description="Polar residues" evidence="1">
    <location>
        <begin position="35"/>
        <end position="56"/>
    </location>
</feature>
<protein>
    <submittedName>
        <fullName evidence="3">Uncharacterized protein</fullName>
    </submittedName>
</protein>
<dbReference type="EMBL" id="LR798336">
    <property type="protein sequence ID" value="CAB5224916.1"/>
    <property type="molecule type" value="Genomic_DNA"/>
</dbReference>
<dbReference type="EMBL" id="LR796712">
    <property type="protein sequence ID" value="CAB4161035.1"/>
    <property type="molecule type" value="Genomic_DNA"/>
</dbReference>
<reference evidence="3" key="1">
    <citation type="submission" date="2020-05" db="EMBL/GenBank/DDBJ databases">
        <authorList>
            <person name="Chiriac C."/>
            <person name="Salcher M."/>
            <person name="Ghai R."/>
            <person name="Kavagutti S V."/>
        </authorList>
    </citation>
    <scope>NUCLEOTIDE SEQUENCE</scope>
</reference>
<sequence>MIAYDEQCDWMSIKQEMESQTVIFKYPKHPPSTPEKLSTKSVYNSVNNMGDNSHVI</sequence>
<proteinExistence type="predicted"/>
<evidence type="ECO:0000256" key="1">
    <source>
        <dbReference type="SAM" id="MobiDB-lite"/>
    </source>
</evidence>
<organism evidence="3">
    <name type="scientific">uncultured Caudovirales phage</name>
    <dbReference type="NCBI Taxonomy" id="2100421"/>
    <lineage>
        <taxon>Viruses</taxon>
        <taxon>Duplodnaviria</taxon>
        <taxon>Heunggongvirae</taxon>
        <taxon>Uroviricota</taxon>
        <taxon>Caudoviricetes</taxon>
        <taxon>Peduoviridae</taxon>
        <taxon>Maltschvirus</taxon>
        <taxon>Maltschvirus maltsch</taxon>
    </lineage>
</organism>
<gene>
    <name evidence="2" type="ORF">UFOVP733_24</name>
    <name evidence="3" type="ORF">UFOVP743_35</name>
</gene>
<name>A0A6J7X2J7_9CAUD</name>
<feature type="region of interest" description="Disordered" evidence="1">
    <location>
        <begin position="26"/>
        <end position="56"/>
    </location>
</feature>
<evidence type="ECO:0000313" key="3">
    <source>
        <dbReference type="EMBL" id="CAB5224916.1"/>
    </source>
</evidence>
<evidence type="ECO:0000313" key="2">
    <source>
        <dbReference type="EMBL" id="CAB4161035.1"/>
    </source>
</evidence>
<accession>A0A6J7X2J7</accession>